<gene>
    <name evidence="2" type="ORF">C7S10_20085</name>
</gene>
<evidence type="ECO:0000313" key="3">
    <source>
        <dbReference type="Proteomes" id="UP000244867"/>
    </source>
</evidence>
<organism evidence="2 3">
    <name type="scientific">Nocardioides currus</name>
    <dbReference type="NCBI Taxonomy" id="2133958"/>
    <lineage>
        <taxon>Bacteria</taxon>
        <taxon>Bacillati</taxon>
        <taxon>Actinomycetota</taxon>
        <taxon>Actinomycetes</taxon>
        <taxon>Propionibacteriales</taxon>
        <taxon>Nocardioidaceae</taxon>
        <taxon>Nocardioides</taxon>
    </lineage>
</organism>
<dbReference type="AlphaFoldDB" id="A0A2R7YSC8"/>
<sequence length="119" mass="12725">MTSGDELERSEVEAVLETRRDLGRRYDKELVDGFADRVEAEVARRVGQELDARRRADSAHASAGPRQLALGIVSLVPVGIPVTAINIAAGDSPSIVGLVISWAGIVGVNVAHAWQSRRA</sequence>
<keyword evidence="1" id="KW-0472">Membrane</keyword>
<dbReference type="OrthoDB" id="3854538at2"/>
<dbReference type="Proteomes" id="UP000244867">
    <property type="component" value="Unassembled WGS sequence"/>
</dbReference>
<evidence type="ECO:0000313" key="2">
    <source>
        <dbReference type="EMBL" id="PUA79318.1"/>
    </source>
</evidence>
<keyword evidence="3" id="KW-1185">Reference proteome</keyword>
<keyword evidence="1" id="KW-0812">Transmembrane</keyword>
<dbReference type="RefSeq" id="WP_108346353.1">
    <property type="nucleotide sequence ID" value="NZ_PYXZ01000011.1"/>
</dbReference>
<name>A0A2R7YSC8_9ACTN</name>
<feature type="transmembrane region" description="Helical" evidence="1">
    <location>
        <begin position="68"/>
        <end position="89"/>
    </location>
</feature>
<keyword evidence="1" id="KW-1133">Transmembrane helix</keyword>
<feature type="transmembrane region" description="Helical" evidence="1">
    <location>
        <begin position="95"/>
        <end position="114"/>
    </location>
</feature>
<proteinExistence type="predicted"/>
<reference evidence="2 3" key="1">
    <citation type="submission" date="2018-03" db="EMBL/GenBank/DDBJ databases">
        <authorList>
            <person name="Keele B.F."/>
        </authorList>
    </citation>
    <scope>NUCLEOTIDE SEQUENCE [LARGE SCALE GENOMIC DNA]</scope>
    <source>
        <strain evidence="2 3">IB-3</strain>
    </source>
</reference>
<evidence type="ECO:0000256" key="1">
    <source>
        <dbReference type="SAM" id="Phobius"/>
    </source>
</evidence>
<comment type="caution">
    <text evidence="2">The sequence shown here is derived from an EMBL/GenBank/DDBJ whole genome shotgun (WGS) entry which is preliminary data.</text>
</comment>
<dbReference type="EMBL" id="PYXZ01000011">
    <property type="protein sequence ID" value="PUA79318.1"/>
    <property type="molecule type" value="Genomic_DNA"/>
</dbReference>
<protein>
    <submittedName>
        <fullName evidence="2">Uncharacterized protein</fullName>
    </submittedName>
</protein>
<accession>A0A2R7YSC8</accession>